<proteinExistence type="predicted"/>
<keyword evidence="2" id="KW-1185">Reference proteome</keyword>
<dbReference type="EMBL" id="BSPW01000096">
    <property type="protein sequence ID" value="GLT20220.1"/>
    <property type="molecule type" value="Genomic_DNA"/>
</dbReference>
<name>A0ABQ6F5T1_9VIBR</name>
<organism evidence="1 2">
    <name type="scientific">Vibrio zhanjiangensis</name>
    <dbReference type="NCBI Taxonomy" id="1046128"/>
    <lineage>
        <taxon>Bacteria</taxon>
        <taxon>Pseudomonadati</taxon>
        <taxon>Pseudomonadota</taxon>
        <taxon>Gammaproteobacteria</taxon>
        <taxon>Vibrionales</taxon>
        <taxon>Vibrionaceae</taxon>
        <taxon>Vibrio</taxon>
    </lineage>
</organism>
<sequence>MANMSRAIVLLRQRLKARQEGDAAQLTALDQDIAACQPYVWQVQQALKFNTDGMTLSKVYPSWVKARLRRMT</sequence>
<accession>A0ABQ6F5T1</accession>
<comment type="caution">
    <text evidence="1">The sequence shown here is derived from an EMBL/GenBank/DDBJ whole genome shotgun (WGS) entry which is preliminary data.</text>
</comment>
<dbReference type="Proteomes" id="UP001157138">
    <property type="component" value="Unassembled WGS sequence"/>
</dbReference>
<dbReference type="RefSeq" id="WP_284194041.1">
    <property type="nucleotide sequence ID" value="NZ_BSPW01000096.1"/>
</dbReference>
<reference evidence="2" key="1">
    <citation type="journal article" date="2019" name="Int. J. Syst. Evol. Microbiol.">
        <title>The Global Catalogue of Microorganisms (GCM) 10K type strain sequencing project: providing services to taxonomists for standard genome sequencing and annotation.</title>
        <authorList>
            <consortium name="The Broad Institute Genomics Platform"/>
            <consortium name="The Broad Institute Genome Sequencing Center for Infectious Disease"/>
            <person name="Wu L."/>
            <person name="Ma J."/>
        </authorList>
    </citation>
    <scope>NUCLEOTIDE SEQUENCE [LARGE SCALE GENOMIC DNA]</scope>
    <source>
        <strain evidence="2">NBRC 108723</strain>
    </source>
</reference>
<gene>
    <name evidence="1" type="ORF">GCM10007938_40030</name>
</gene>
<evidence type="ECO:0000313" key="2">
    <source>
        <dbReference type="Proteomes" id="UP001157138"/>
    </source>
</evidence>
<protein>
    <submittedName>
        <fullName evidence="1">Uncharacterized protein</fullName>
    </submittedName>
</protein>
<evidence type="ECO:0000313" key="1">
    <source>
        <dbReference type="EMBL" id="GLT20220.1"/>
    </source>
</evidence>